<feature type="binding site" evidence="11">
    <location>
        <position position="335"/>
    </location>
    <ligand>
        <name>(2R)-2-phosphoglycerate</name>
        <dbReference type="ChEBI" id="CHEBI:58289"/>
    </ligand>
</feature>
<dbReference type="SMART" id="SM01193">
    <property type="entry name" value="Enolase_N"/>
    <property type="match status" value="1"/>
</dbReference>
<dbReference type="Proteomes" id="UP000053512">
    <property type="component" value="Unassembled WGS sequence"/>
</dbReference>
<keyword evidence="5 11" id="KW-0963">Cytoplasm</keyword>
<comment type="catalytic activity">
    <reaction evidence="11">
        <text>(2R)-2-phosphoglycerate = phosphoenolpyruvate + H2O</text>
        <dbReference type="Rhea" id="RHEA:10164"/>
        <dbReference type="ChEBI" id="CHEBI:15377"/>
        <dbReference type="ChEBI" id="CHEBI:58289"/>
        <dbReference type="ChEBI" id="CHEBI:58702"/>
        <dbReference type="EC" id="4.2.1.11"/>
    </reaction>
</comment>
<feature type="binding site" evidence="11 14">
    <location>
        <position position="283"/>
    </location>
    <ligand>
        <name>Mg(2+)</name>
        <dbReference type="ChEBI" id="CHEBI:18420"/>
    </ligand>
</feature>
<comment type="cofactor">
    <cofactor evidence="14">
        <name>Mg(2+)</name>
        <dbReference type="ChEBI" id="CHEBI:18420"/>
    </cofactor>
    <text evidence="14">Mg(2+) is required for catalysis and for stabilizing the dimer.</text>
</comment>
<dbReference type="GO" id="GO:0004634">
    <property type="term" value="F:phosphopyruvate hydratase activity"/>
    <property type="evidence" value="ECO:0007669"/>
    <property type="project" value="UniProtKB-UniRule"/>
</dbReference>
<dbReference type="InterPro" id="IPR020810">
    <property type="entry name" value="Enolase_C"/>
</dbReference>
<keyword evidence="9 11" id="KW-0324">Glycolysis</keyword>
<organism evidence="17 18">
    <name type="scientific">Kocuria rosea subsp. polaris</name>
    <dbReference type="NCBI Taxonomy" id="136273"/>
    <lineage>
        <taxon>Bacteria</taxon>
        <taxon>Bacillati</taxon>
        <taxon>Actinomycetota</taxon>
        <taxon>Actinomycetes</taxon>
        <taxon>Micrococcales</taxon>
        <taxon>Micrococcaceae</taxon>
        <taxon>Kocuria</taxon>
    </lineage>
</organism>
<dbReference type="PIRSF" id="PIRSF001400">
    <property type="entry name" value="Enolase"/>
    <property type="match status" value="1"/>
</dbReference>
<dbReference type="PANTHER" id="PTHR11902">
    <property type="entry name" value="ENOLASE"/>
    <property type="match status" value="1"/>
</dbReference>
<dbReference type="SFLD" id="SFLDF00002">
    <property type="entry name" value="enolase"/>
    <property type="match status" value="1"/>
</dbReference>
<evidence type="ECO:0000256" key="2">
    <source>
        <dbReference type="ARBA" id="ARBA00009604"/>
    </source>
</evidence>
<name>A0A0W8IA05_KOCRO</name>
<dbReference type="SFLD" id="SFLDS00001">
    <property type="entry name" value="Enolase"/>
    <property type="match status" value="1"/>
</dbReference>
<comment type="cofactor">
    <cofactor evidence="11">
        <name>Mg(2+)</name>
        <dbReference type="ChEBI" id="CHEBI:18420"/>
    </cofactor>
    <text evidence="11">Binds a second Mg(2+) ion via substrate during catalysis.</text>
</comment>
<feature type="active site" description="Proton donor" evidence="11 12">
    <location>
        <position position="205"/>
    </location>
</feature>
<evidence type="ECO:0000256" key="9">
    <source>
        <dbReference type="ARBA" id="ARBA00023152"/>
    </source>
</evidence>
<dbReference type="EC" id="4.2.1.11" evidence="3 11"/>
<dbReference type="FunFam" id="3.20.20.120:FF:000001">
    <property type="entry name" value="Enolase"/>
    <property type="match status" value="1"/>
</dbReference>
<evidence type="ECO:0000313" key="17">
    <source>
        <dbReference type="EMBL" id="KUG56621.1"/>
    </source>
</evidence>
<feature type="domain" description="Enolase N-terminal" evidence="16">
    <location>
        <begin position="4"/>
        <end position="134"/>
    </location>
</feature>
<dbReference type="FunFam" id="3.30.390.10:FF:000001">
    <property type="entry name" value="Enolase"/>
    <property type="match status" value="1"/>
</dbReference>
<feature type="binding site" evidence="11 14">
    <location>
        <position position="310"/>
    </location>
    <ligand>
        <name>Mg(2+)</name>
        <dbReference type="ChEBI" id="CHEBI:18420"/>
    </ligand>
</feature>
<dbReference type="EMBL" id="LQBK01000022">
    <property type="protein sequence ID" value="KUG56621.1"/>
    <property type="molecule type" value="Genomic_DNA"/>
</dbReference>
<comment type="pathway">
    <text evidence="1 11">Carbohydrate degradation; glycolysis; pyruvate from D-glyceraldehyde 3-phosphate: step 4/5.</text>
</comment>
<dbReference type="SUPFAM" id="SSF51604">
    <property type="entry name" value="Enolase C-terminal domain-like"/>
    <property type="match status" value="1"/>
</dbReference>
<dbReference type="RefSeq" id="WP_058874369.1">
    <property type="nucleotide sequence ID" value="NZ_LQBK01000022.1"/>
</dbReference>
<dbReference type="Pfam" id="PF03952">
    <property type="entry name" value="Enolase_N"/>
    <property type="match status" value="1"/>
</dbReference>
<evidence type="ECO:0000256" key="8">
    <source>
        <dbReference type="ARBA" id="ARBA00022842"/>
    </source>
</evidence>
<feature type="binding site" evidence="11">
    <location>
        <position position="364"/>
    </location>
    <ligand>
        <name>(2R)-2-phosphoglycerate</name>
        <dbReference type="ChEBI" id="CHEBI:58289"/>
    </ligand>
</feature>
<evidence type="ECO:0000256" key="14">
    <source>
        <dbReference type="PIRSR" id="PIRSR001400-3"/>
    </source>
</evidence>
<dbReference type="GO" id="GO:0000287">
    <property type="term" value="F:magnesium ion binding"/>
    <property type="evidence" value="ECO:0007669"/>
    <property type="project" value="UniProtKB-UniRule"/>
</dbReference>
<feature type="binding site" evidence="13">
    <location>
        <position position="283"/>
    </location>
    <ligand>
        <name>substrate</name>
    </ligand>
</feature>
<dbReference type="InterPro" id="IPR029017">
    <property type="entry name" value="Enolase-like_N"/>
</dbReference>
<comment type="caution">
    <text evidence="17">The sequence shown here is derived from an EMBL/GenBank/DDBJ whole genome shotgun (WGS) entry which is preliminary data.</text>
</comment>
<dbReference type="GO" id="GO:0009986">
    <property type="term" value="C:cell surface"/>
    <property type="evidence" value="ECO:0007669"/>
    <property type="project" value="UniProtKB-SubCell"/>
</dbReference>
<keyword evidence="6 11" id="KW-0964">Secreted</keyword>
<dbReference type="CDD" id="cd03313">
    <property type="entry name" value="enolase"/>
    <property type="match status" value="1"/>
</dbReference>
<dbReference type="PANTHER" id="PTHR11902:SF1">
    <property type="entry name" value="ENOLASE"/>
    <property type="match status" value="1"/>
</dbReference>
<keyword evidence="10 11" id="KW-0456">Lyase</keyword>
<dbReference type="HAMAP" id="MF_00318">
    <property type="entry name" value="Enolase"/>
    <property type="match status" value="1"/>
</dbReference>
<gene>
    <name evidence="11 17" type="primary">eno</name>
    <name evidence="17" type="ORF">AVL61_06070</name>
</gene>
<dbReference type="STRING" id="136273.GY22_10335"/>
<evidence type="ECO:0000256" key="13">
    <source>
        <dbReference type="PIRSR" id="PIRSR001400-2"/>
    </source>
</evidence>
<evidence type="ECO:0000256" key="5">
    <source>
        <dbReference type="ARBA" id="ARBA00022490"/>
    </source>
</evidence>
<dbReference type="AlphaFoldDB" id="A0A0W8IA05"/>
<evidence type="ECO:0000256" key="6">
    <source>
        <dbReference type="ARBA" id="ARBA00022525"/>
    </source>
</evidence>
<keyword evidence="8 11" id="KW-0460">Magnesium</keyword>
<comment type="subcellular location">
    <subcellularLocation>
        <location evidence="11">Cytoplasm</location>
    </subcellularLocation>
    <subcellularLocation>
        <location evidence="11">Secreted</location>
    </subcellularLocation>
    <subcellularLocation>
        <location evidence="11">Cell surface</location>
    </subcellularLocation>
    <text evidence="11">Fractions of enolase are present in both the cytoplasm and on the cell surface.</text>
</comment>
<dbReference type="PROSITE" id="PS00164">
    <property type="entry name" value="ENOLASE"/>
    <property type="match status" value="1"/>
</dbReference>
<dbReference type="InterPro" id="IPR000941">
    <property type="entry name" value="Enolase"/>
</dbReference>
<feature type="domain" description="Enolase C-terminal TIM barrel" evidence="15">
    <location>
        <begin position="139"/>
        <end position="423"/>
    </location>
</feature>
<dbReference type="SFLD" id="SFLDG00178">
    <property type="entry name" value="enolase"/>
    <property type="match status" value="1"/>
</dbReference>
<protein>
    <recommendedName>
        <fullName evidence="4 11">Enolase</fullName>
        <ecNumber evidence="3 11">4.2.1.11</ecNumber>
    </recommendedName>
    <alternativeName>
        <fullName evidence="11">2-phospho-D-glycerate hydro-lyase</fullName>
    </alternativeName>
    <alternativeName>
        <fullName evidence="11">2-phosphoglycerate dehydratase</fullName>
    </alternativeName>
</protein>
<feature type="binding site" evidence="11 14">
    <location>
        <position position="242"/>
    </location>
    <ligand>
        <name>Mg(2+)</name>
        <dbReference type="ChEBI" id="CHEBI:18420"/>
    </ligand>
</feature>
<feature type="binding site" evidence="11">
    <location>
        <position position="365"/>
    </location>
    <ligand>
        <name>(2R)-2-phosphoglycerate</name>
        <dbReference type="ChEBI" id="CHEBI:58289"/>
    </ligand>
</feature>
<keyword evidence="7 11" id="KW-0479">Metal-binding</keyword>
<evidence type="ECO:0000259" key="16">
    <source>
        <dbReference type="SMART" id="SM01193"/>
    </source>
</evidence>
<comment type="similarity">
    <text evidence="2 11">Belongs to the enolase family.</text>
</comment>
<dbReference type="UniPathway" id="UPA00109">
    <property type="reaction ID" value="UER00187"/>
</dbReference>
<evidence type="ECO:0000256" key="4">
    <source>
        <dbReference type="ARBA" id="ARBA00017068"/>
    </source>
</evidence>
<dbReference type="GO" id="GO:0005576">
    <property type="term" value="C:extracellular region"/>
    <property type="evidence" value="ECO:0007669"/>
    <property type="project" value="UniProtKB-SubCell"/>
</dbReference>
<dbReference type="Gene3D" id="3.20.20.120">
    <property type="entry name" value="Enolase-like C-terminal domain"/>
    <property type="match status" value="1"/>
</dbReference>
<dbReference type="Gene3D" id="3.30.390.10">
    <property type="entry name" value="Enolase-like, N-terminal domain"/>
    <property type="match status" value="1"/>
</dbReference>
<feature type="binding site" evidence="13">
    <location>
        <position position="155"/>
    </location>
    <ligand>
        <name>substrate</name>
    </ligand>
</feature>
<sequence>MAMITAVHARQILDSRGNPTVEVEVLLEDGSYGRAAVPSGASTGAFEAVERRDGDQKVYLGKGVLDAVKAVDEEIAEAVIGLDATDQRLVDRTMLDLDGTENKAGLGANAILGVSLAVARAAANASDLELYKYLGGPNAHVLPVPMMNILNGGSHADSNVDIQEFMIAPIGAPTFSEALRTGVEVYHSLKAVLKERGLATGLGDEGGFAPNLESNRAALDLISEAIEKAGYTVGTDVALALDVASSEFFENGKYSFEGQQLTAAEMTAYYEELVRDYPIVSIEDPLDEDDWEGWQTLTASVGTQVQIVGDDLFVTNPERLSRGIEEGAGNALLVKVNQIGSLTETFDAISLAQRHMFHCMISHRSGETEDTTIADIAVATNAGQIKTGAPARSERVAKYNQLLRIEEELGDAARYAGASAFPRYTAK</sequence>
<feature type="binding site" evidence="13">
    <location>
        <position position="386"/>
    </location>
    <ligand>
        <name>substrate</name>
    </ligand>
</feature>
<dbReference type="eggNOG" id="COG0148">
    <property type="taxonomic scope" value="Bacteria"/>
</dbReference>
<reference evidence="18" key="1">
    <citation type="submission" date="2015-12" db="EMBL/GenBank/DDBJ databases">
        <authorList>
            <person name="Nair G.R."/>
            <person name="Kaur G."/>
            <person name="Mayilraj S."/>
        </authorList>
    </citation>
    <scope>NUCLEOTIDE SEQUENCE [LARGE SCALE GENOMIC DNA]</scope>
    <source>
        <strain evidence="18">CD08_4</strain>
    </source>
</reference>
<dbReference type="InterPro" id="IPR020811">
    <property type="entry name" value="Enolase_N"/>
</dbReference>
<proteinExistence type="inferred from homology"/>
<dbReference type="GO" id="GO:0006096">
    <property type="term" value="P:glycolytic process"/>
    <property type="evidence" value="ECO:0007669"/>
    <property type="project" value="UniProtKB-UniRule"/>
</dbReference>
<evidence type="ECO:0000256" key="3">
    <source>
        <dbReference type="ARBA" id="ARBA00012058"/>
    </source>
</evidence>
<feature type="binding site" evidence="11">
    <location>
        <position position="163"/>
    </location>
    <ligand>
        <name>(2R)-2-phosphoglycerate</name>
        <dbReference type="ChEBI" id="CHEBI:58289"/>
    </ligand>
</feature>
<dbReference type="InterPro" id="IPR020809">
    <property type="entry name" value="Enolase_CS"/>
</dbReference>
<feature type="binding site" evidence="11">
    <location>
        <position position="386"/>
    </location>
    <ligand>
        <name>(2R)-2-phosphoglycerate</name>
        <dbReference type="ChEBI" id="CHEBI:58289"/>
    </ligand>
</feature>
<dbReference type="InterPro" id="IPR036849">
    <property type="entry name" value="Enolase-like_C_sf"/>
</dbReference>
<evidence type="ECO:0000256" key="1">
    <source>
        <dbReference type="ARBA" id="ARBA00005031"/>
    </source>
</evidence>
<evidence type="ECO:0000259" key="15">
    <source>
        <dbReference type="SMART" id="SM01192"/>
    </source>
</evidence>
<evidence type="ECO:0000256" key="7">
    <source>
        <dbReference type="ARBA" id="ARBA00022723"/>
    </source>
</evidence>
<evidence type="ECO:0000256" key="11">
    <source>
        <dbReference type="HAMAP-Rule" id="MF_00318"/>
    </source>
</evidence>
<dbReference type="Pfam" id="PF00113">
    <property type="entry name" value="Enolase_C"/>
    <property type="match status" value="1"/>
</dbReference>
<feature type="active site" description="Proton acceptor" evidence="11 12">
    <location>
        <position position="335"/>
    </location>
</feature>
<feature type="binding site" evidence="13">
    <location>
        <position position="164"/>
    </location>
    <ligand>
        <name>substrate</name>
    </ligand>
</feature>
<evidence type="ECO:0000313" key="18">
    <source>
        <dbReference type="Proteomes" id="UP000053512"/>
    </source>
</evidence>
<dbReference type="SMART" id="SM01192">
    <property type="entry name" value="Enolase_C"/>
    <property type="match status" value="1"/>
</dbReference>
<evidence type="ECO:0000256" key="10">
    <source>
        <dbReference type="ARBA" id="ARBA00023239"/>
    </source>
</evidence>
<dbReference type="SUPFAM" id="SSF54826">
    <property type="entry name" value="Enolase N-terminal domain-like"/>
    <property type="match status" value="1"/>
</dbReference>
<evidence type="ECO:0000256" key="12">
    <source>
        <dbReference type="PIRSR" id="PIRSR001400-1"/>
    </source>
</evidence>
<accession>A0A0W8IA05</accession>
<comment type="function">
    <text evidence="11">Catalyzes the reversible conversion of 2-phosphoglycerate (2-PG) into phosphoenolpyruvate (PEP). It is essential for the degradation of carbohydrates via glycolysis.</text>
</comment>
<dbReference type="OrthoDB" id="9804716at2"/>
<feature type="binding site" evidence="13">
    <location>
        <position position="310"/>
    </location>
    <ligand>
        <name>substrate</name>
    </ligand>
</feature>
<dbReference type="GO" id="GO:0000015">
    <property type="term" value="C:phosphopyruvate hydratase complex"/>
    <property type="evidence" value="ECO:0007669"/>
    <property type="project" value="InterPro"/>
</dbReference>
<feature type="binding site" evidence="13">
    <location>
        <begin position="362"/>
        <end position="365"/>
    </location>
    <ligand>
        <name>substrate</name>
    </ligand>
</feature>
<dbReference type="PRINTS" id="PR00148">
    <property type="entry name" value="ENOLASE"/>
</dbReference>
<dbReference type="NCBIfam" id="TIGR01060">
    <property type="entry name" value="eno"/>
    <property type="match status" value="1"/>
</dbReference>